<dbReference type="Proteomes" id="UP000220341">
    <property type="component" value="Unassembled WGS sequence"/>
</dbReference>
<keyword evidence="1" id="KW-1133">Transmembrane helix</keyword>
<name>A0AAE5P568_PRIMG</name>
<dbReference type="AlphaFoldDB" id="A0AAE5P568"/>
<comment type="caution">
    <text evidence="2">The sequence shown here is derived from an EMBL/GenBank/DDBJ whole genome shotgun (WGS) entry which is preliminary data.</text>
</comment>
<keyword evidence="1" id="KW-0472">Membrane</keyword>
<evidence type="ECO:0000313" key="3">
    <source>
        <dbReference type="Proteomes" id="UP000220341"/>
    </source>
</evidence>
<dbReference type="EMBL" id="NTYW01000028">
    <property type="protein sequence ID" value="PES34522.1"/>
    <property type="molecule type" value="Genomic_DNA"/>
</dbReference>
<reference evidence="2 3" key="1">
    <citation type="submission" date="2017-09" db="EMBL/GenBank/DDBJ databases">
        <title>Large-scale bioinformatics analysis of Bacillus genomes uncovers conserved roles of natural products in bacterial physiology.</title>
        <authorList>
            <consortium name="Agbiome Team Llc"/>
            <person name="Bleich R.M."/>
            <person name="Kirk G.J."/>
            <person name="Santa Maria K.C."/>
            <person name="Allen S.E."/>
            <person name="Farag S."/>
            <person name="Shank E.A."/>
            <person name="Bowers A."/>
        </authorList>
    </citation>
    <scope>NUCLEOTIDE SEQUENCE [LARGE SCALE GENOMIC DNA]</scope>
    <source>
        <strain evidence="2 3">AFS003013</strain>
    </source>
</reference>
<feature type="transmembrane region" description="Helical" evidence="1">
    <location>
        <begin position="47"/>
        <end position="67"/>
    </location>
</feature>
<accession>A0AAE5P568</accession>
<proteinExistence type="predicted"/>
<protein>
    <submittedName>
        <fullName evidence="2">Uncharacterized protein</fullName>
    </submittedName>
</protein>
<organism evidence="2 3">
    <name type="scientific">Priestia megaterium</name>
    <name type="common">Bacillus megaterium</name>
    <dbReference type="NCBI Taxonomy" id="1404"/>
    <lineage>
        <taxon>Bacteria</taxon>
        <taxon>Bacillati</taxon>
        <taxon>Bacillota</taxon>
        <taxon>Bacilli</taxon>
        <taxon>Bacillales</taxon>
        <taxon>Bacillaceae</taxon>
        <taxon>Priestia</taxon>
    </lineage>
</organism>
<keyword evidence="1" id="KW-0812">Transmembrane</keyword>
<sequence>MISHDCDMLGRAQQNNVFISKKVISRKLPVCRHAVYLKRRKTPNIDLVLTSILVLFLHMLTCCALNVPSTFMKF</sequence>
<evidence type="ECO:0000313" key="2">
    <source>
        <dbReference type="EMBL" id="PES34522.1"/>
    </source>
</evidence>
<gene>
    <name evidence="2" type="ORF">CN497_20105</name>
</gene>
<evidence type="ECO:0000256" key="1">
    <source>
        <dbReference type="SAM" id="Phobius"/>
    </source>
</evidence>